<dbReference type="SUPFAM" id="SSF158745">
    <property type="entry name" value="LanC-like"/>
    <property type="match status" value="1"/>
</dbReference>
<proteinExistence type="predicted"/>
<dbReference type="PRINTS" id="PR01950">
    <property type="entry name" value="LANCSUPER"/>
</dbReference>
<dbReference type="InterPro" id="IPR007822">
    <property type="entry name" value="LANC-like"/>
</dbReference>
<keyword evidence="2" id="KW-1185">Reference proteome</keyword>
<dbReference type="Gene3D" id="1.50.10.20">
    <property type="match status" value="1"/>
</dbReference>
<reference evidence="2" key="1">
    <citation type="journal article" date="2019" name="Int. J. Syst. Evol. Microbiol.">
        <title>The Global Catalogue of Microorganisms (GCM) 10K type strain sequencing project: providing services to taxonomists for standard genome sequencing and annotation.</title>
        <authorList>
            <consortium name="The Broad Institute Genomics Platform"/>
            <consortium name="The Broad Institute Genome Sequencing Center for Infectious Disease"/>
            <person name="Wu L."/>
            <person name="Ma J."/>
        </authorList>
    </citation>
    <scope>NUCLEOTIDE SEQUENCE [LARGE SCALE GENOMIC DNA]</scope>
    <source>
        <strain evidence="2">CCM 8925</strain>
    </source>
</reference>
<accession>A0ABW3E9T9</accession>
<dbReference type="Pfam" id="PF05147">
    <property type="entry name" value="LANC_like"/>
    <property type="match status" value="1"/>
</dbReference>
<dbReference type="EMBL" id="JBHTIO010000025">
    <property type="protein sequence ID" value="MFD0897078.1"/>
    <property type="molecule type" value="Genomic_DNA"/>
</dbReference>
<dbReference type="CDD" id="cd04434">
    <property type="entry name" value="LanC_like"/>
    <property type="match status" value="1"/>
</dbReference>
<comment type="caution">
    <text evidence="1">The sequence shown here is derived from an EMBL/GenBank/DDBJ whole genome shotgun (WGS) entry which is preliminary data.</text>
</comment>
<dbReference type="Proteomes" id="UP001597104">
    <property type="component" value="Unassembled WGS sequence"/>
</dbReference>
<sequence length="434" mass="49124">MSKYLDAAKQTANYIDHYQVKTDHGIYWDISNSFNGNWHYYDEISLYAGSAGIIKFLLALYQETQDDHYLNTAKAAGDYLIYRWQNERPMKKAFSPYAFTTGYSGVGFILDELYQVSNVPNYRNTVTEIAAEIIKDSDDKGYWSGQAGIVADSGTVLFLISLVDRYEITGLLETITSYGDYLISQKQHSDEYGDYYVGLDLKYVGGPIGKFNTGFPLGPAGVAFTLLKIYELTGEKRFLDAISGIKDFYENESLDERAILLPHYLPDDNQMCYAGYCGGPVGVSRYFYEYYRQLNDPSYLESFKQSLKGLEVLGIPKKRSAGYWKTDNYCCGTAGVLQLYVGAYLAFGDQHYFNLAEKIADDLLERATTDQNGLKWIQAFERKEPQNLTAALGYYDGAAGIATSLLQFHQLLTDHFAYHRVIDDPYPAVKQIEV</sequence>
<evidence type="ECO:0000313" key="1">
    <source>
        <dbReference type="EMBL" id="MFD0897078.1"/>
    </source>
</evidence>
<evidence type="ECO:0000313" key="2">
    <source>
        <dbReference type="Proteomes" id="UP001597104"/>
    </source>
</evidence>
<gene>
    <name evidence="1" type="ORF">ACFQZ7_04925</name>
</gene>
<dbReference type="SMART" id="SM01260">
    <property type="entry name" value="LANC_like"/>
    <property type="match status" value="1"/>
</dbReference>
<protein>
    <submittedName>
        <fullName evidence="1">Lanthionine synthetase LanC family protein</fullName>
    </submittedName>
</protein>
<organism evidence="1 2">
    <name type="scientific">Loigolactobacillus binensis</name>
    <dbReference type="NCBI Taxonomy" id="2559922"/>
    <lineage>
        <taxon>Bacteria</taxon>
        <taxon>Bacillati</taxon>
        <taxon>Bacillota</taxon>
        <taxon>Bacilli</taxon>
        <taxon>Lactobacillales</taxon>
        <taxon>Lactobacillaceae</taxon>
        <taxon>Loigolactobacillus</taxon>
    </lineage>
</organism>
<name>A0ABW3E9T9_9LACO</name>
<dbReference type="RefSeq" id="WP_137638834.1">
    <property type="nucleotide sequence ID" value="NZ_BJDN01000044.1"/>
</dbReference>